<accession>A0A1H2TR95</accession>
<protein>
    <recommendedName>
        <fullName evidence="4">Methyltransferase</fullName>
        <ecNumber evidence="4">2.1.1.-</ecNumber>
    </recommendedName>
</protein>
<dbReference type="STRING" id="60137.SAMN04488041_102243"/>
<evidence type="ECO:0000256" key="1">
    <source>
        <dbReference type="ARBA" id="ARBA00007137"/>
    </source>
</evidence>
<dbReference type="GeneID" id="94022037"/>
<name>A0A1H2TR95_9RHOB</name>
<dbReference type="Proteomes" id="UP000183076">
    <property type="component" value="Unassembled WGS sequence"/>
</dbReference>
<organism evidence="5 6">
    <name type="scientific">Sulfitobacter pontiacus</name>
    <dbReference type="NCBI Taxonomy" id="60137"/>
    <lineage>
        <taxon>Bacteria</taxon>
        <taxon>Pseudomonadati</taxon>
        <taxon>Pseudomonadota</taxon>
        <taxon>Alphaproteobacteria</taxon>
        <taxon>Rhodobacterales</taxon>
        <taxon>Roseobacteraceae</taxon>
        <taxon>Sulfitobacter</taxon>
    </lineage>
</organism>
<dbReference type="GO" id="GO:0015948">
    <property type="term" value="P:methanogenesis"/>
    <property type="evidence" value="ECO:0007669"/>
    <property type="project" value="UniProtKB-UniRule"/>
</dbReference>
<evidence type="ECO:0000256" key="4">
    <source>
        <dbReference type="PIRNR" id="PIRNR037567"/>
    </source>
</evidence>
<evidence type="ECO:0000256" key="3">
    <source>
        <dbReference type="ARBA" id="ARBA00022679"/>
    </source>
</evidence>
<reference evidence="6" key="1">
    <citation type="submission" date="2016-10" db="EMBL/GenBank/DDBJ databases">
        <authorList>
            <person name="Varghese N."/>
            <person name="Submissions S."/>
        </authorList>
    </citation>
    <scope>NUCLEOTIDE SEQUENCE [LARGE SCALE GENOMIC DNA]</scope>
    <source>
        <strain evidence="6">DSM 10014</strain>
    </source>
</reference>
<sequence>MAESARRGRGGGGAARRAARSAVSFETAKYIERNIPNYEVLTEEALQIIEYNADTVLEEIGVNFPDNPEALALWRAAGADVTGDRVRIPRGLARELCKTAPSQFTQHARNPARNVEIGGRNLVLAPVYGPPFVRDTAGGRRYATMEDFNKFVKLGYMSKWLHHSGGTVCEPTDVPVNKRHLDMLHAHMTLSDKPFMGSVTEPSRAQDSVDMCKILFGADFVDQNTVMTSLVNINSPMTFDDVMMGALKVFAENNQASIISPFIVGGAMAPVSVAGTLTQVLAEVMAGIAYSQLIRKGAPVIFGAFVTSIDMNSGAPTFGTPEAAHITYGAGQLARRMNLPFRSSGSFCGSKLPDAQAAYETANSLNMGLLSGVNFMLHACGWLEGGLVASFEKFVMDADQLGALHHLARGVEIDENAQALDAIREVGPGGHYLGCAHTQANFKEAFWKSDLLDYKPFETWSDEGARDTQSLAATRVEKLLGDYVQPPMDPETRAALDAFVAERKAAEPDSFM</sequence>
<dbReference type="EC" id="2.1.1.-" evidence="4"/>
<evidence type="ECO:0000256" key="2">
    <source>
        <dbReference type="ARBA" id="ARBA00022603"/>
    </source>
</evidence>
<dbReference type="GO" id="GO:0008168">
    <property type="term" value="F:methyltransferase activity"/>
    <property type="evidence" value="ECO:0007669"/>
    <property type="project" value="UniProtKB-KW"/>
</dbReference>
<keyword evidence="2 5" id="KW-0489">Methyltransferase</keyword>
<dbReference type="GO" id="GO:0032259">
    <property type="term" value="P:methylation"/>
    <property type="evidence" value="ECO:0007669"/>
    <property type="project" value="UniProtKB-KW"/>
</dbReference>
<gene>
    <name evidence="5" type="ORF">SAMN04488041_102243</name>
</gene>
<evidence type="ECO:0000313" key="6">
    <source>
        <dbReference type="Proteomes" id="UP000183076"/>
    </source>
</evidence>
<keyword evidence="3 4" id="KW-0808">Transferase</keyword>
<dbReference type="RefSeq" id="WP_074634943.1">
    <property type="nucleotide sequence ID" value="NZ_CP160849.1"/>
</dbReference>
<dbReference type="Gene3D" id="3.20.20.480">
    <property type="entry name" value="Trimethylamine methyltransferase-like"/>
    <property type="match status" value="1"/>
</dbReference>
<comment type="similarity">
    <text evidence="1 4">Belongs to the trimethylamine methyltransferase family.</text>
</comment>
<proteinExistence type="inferred from homology"/>
<dbReference type="InterPro" id="IPR038601">
    <property type="entry name" value="MttB-like_sf"/>
</dbReference>
<dbReference type="Pfam" id="PF06253">
    <property type="entry name" value="MTTB"/>
    <property type="match status" value="1"/>
</dbReference>
<dbReference type="InterPro" id="IPR010426">
    <property type="entry name" value="MTTB_MeTrfase"/>
</dbReference>
<dbReference type="PIRSF" id="PIRSF037567">
    <property type="entry name" value="MTTB_MeTrfase"/>
    <property type="match status" value="1"/>
</dbReference>
<dbReference type="EMBL" id="FNNB01000002">
    <property type="protein sequence ID" value="SDW45814.1"/>
    <property type="molecule type" value="Genomic_DNA"/>
</dbReference>
<dbReference type="AlphaFoldDB" id="A0A1H2TR95"/>
<evidence type="ECO:0000313" key="5">
    <source>
        <dbReference type="EMBL" id="SDW45814.1"/>
    </source>
</evidence>